<comment type="caution">
    <text evidence="1">The sequence shown here is derived from an EMBL/GenBank/DDBJ whole genome shotgun (WGS) entry which is preliminary data.</text>
</comment>
<sequence length="127" mass="12417">ALFRKFQDRVDCWQSARQAAAPRGPAAGDAGGFVARAGGALSGGLCALCGLDGPVVPAARFGGKAAVPRWARSWPHALWALPGAALVDAAAVGLSLLRRAPLRGPAALEDAGAGGAAEAAGSHGAAA</sequence>
<feature type="non-terminal residue" evidence="1">
    <location>
        <position position="1"/>
    </location>
</feature>
<keyword evidence="2" id="KW-1185">Reference proteome</keyword>
<evidence type="ECO:0000313" key="1">
    <source>
        <dbReference type="EMBL" id="CAK0858297.1"/>
    </source>
</evidence>
<organism evidence="1 2">
    <name type="scientific">Prorocentrum cordatum</name>
    <dbReference type="NCBI Taxonomy" id="2364126"/>
    <lineage>
        <taxon>Eukaryota</taxon>
        <taxon>Sar</taxon>
        <taxon>Alveolata</taxon>
        <taxon>Dinophyceae</taxon>
        <taxon>Prorocentrales</taxon>
        <taxon>Prorocentraceae</taxon>
        <taxon>Prorocentrum</taxon>
    </lineage>
</organism>
<dbReference type="Proteomes" id="UP001189429">
    <property type="component" value="Unassembled WGS sequence"/>
</dbReference>
<protein>
    <submittedName>
        <fullName evidence="1">Uncharacterized protein</fullName>
    </submittedName>
</protein>
<dbReference type="EMBL" id="CAUYUJ010015808">
    <property type="protein sequence ID" value="CAK0858297.1"/>
    <property type="molecule type" value="Genomic_DNA"/>
</dbReference>
<name>A0ABN9UFH0_9DINO</name>
<gene>
    <name evidence="1" type="ORF">PCOR1329_LOCUS48133</name>
</gene>
<proteinExistence type="predicted"/>
<reference evidence="1" key="1">
    <citation type="submission" date="2023-10" db="EMBL/GenBank/DDBJ databases">
        <authorList>
            <person name="Chen Y."/>
            <person name="Shah S."/>
            <person name="Dougan E. K."/>
            <person name="Thang M."/>
            <person name="Chan C."/>
        </authorList>
    </citation>
    <scope>NUCLEOTIDE SEQUENCE [LARGE SCALE GENOMIC DNA]</scope>
</reference>
<accession>A0ABN9UFH0</accession>
<evidence type="ECO:0000313" key="2">
    <source>
        <dbReference type="Proteomes" id="UP001189429"/>
    </source>
</evidence>